<keyword evidence="3" id="KW-0963">Cytoplasm</keyword>
<evidence type="ECO:0000256" key="9">
    <source>
        <dbReference type="ARBA" id="ARBA00046435"/>
    </source>
</evidence>
<evidence type="ECO:0000256" key="6">
    <source>
        <dbReference type="ARBA" id="ARBA00023069"/>
    </source>
</evidence>
<proteinExistence type="inferred from homology"/>
<comment type="similarity">
    <text evidence="2">Belongs to the RIB43A family.</text>
</comment>
<feature type="region of interest" description="Disordered" evidence="10">
    <location>
        <begin position="197"/>
        <end position="244"/>
    </location>
</feature>
<evidence type="ECO:0000313" key="12">
    <source>
        <dbReference type="Proteomes" id="UP000265618"/>
    </source>
</evidence>
<name>A0A9K3CVV9_9EUKA</name>
<protein>
    <submittedName>
        <fullName evidence="11">Rib43a protein</fullName>
    </submittedName>
</protein>
<evidence type="ECO:0000256" key="2">
    <source>
        <dbReference type="ARBA" id="ARBA00006875"/>
    </source>
</evidence>
<accession>A0A9K3CVV9</accession>
<keyword evidence="7" id="KW-0206">Cytoskeleton</keyword>
<evidence type="ECO:0000256" key="4">
    <source>
        <dbReference type="ARBA" id="ARBA00022846"/>
    </source>
</evidence>
<feature type="compositionally biased region" description="Basic and acidic residues" evidence="10">
    <location>
        <begin position="341"/>
        <end position="357"/>
    </location>
</feature>
<comment type="subcellular location">
    <subcellularLocation>
        <location evidence="1">Cytoplasm</location>
        <location evidence="1">Cytoskeleton</location>
        <location evidence="1">Flagellum axoneme</location>
    </subcellularLocation>
</comment>
<evidence type="ECO:0000256" key="7">
    <source>
        <dbReference type="ARBA" id="ARBA00023212"/>
    </source>
</evidence>
<evidence type="ECO:0000256" key="5">
    <source>
        <dbReference type="ARBA" id="ARBA00023054"/>
    </source>
</evidence>
<dbReference type="AlphaFoldDB" id="A0A9K3CVV9"/>
<dbReference type="PANTHER" id="PTHR14517">
    <property type="entry name" value="RIB43A-RELATED"/>
    <property type="match status" value="1"/>
</dbReference>
<keyword evidence="6" id="KW-0969">Cilium</keyword>
<dbReference type="EMBL" id="BDIP01000980">
    <property type="protein sequence ID" value="GIQ83258.1"/>
    <property type="molecule type" value="Genomic_DNA"/>
</dbReference>
<keyword evidence="5" id="KW-0175">Coiled coil</keyword>
<gene>
    <name evidence="11" type="ORF">KIPB_004549</name>
</gene>
<reference evidence="11 12" key="1">
    <citation type="journal article" date="2018" name="PLoS ONE">
        <title>The draft genome of Kipferlia bialata reveals reductive genome evolution in fornicate parasites.</title>
        <authorList>
            <person name="Tanifuji G."/>
            <person name="Takabayashi S."/>
            <person name="Kume K."/>
            <person name="Takagi M."/>
            <person name="Nakayama T."/>
            <person name="Kamikawa R."/>
            <person name="Inagaki Y."/>
            <person name="Hashimoto T."/>
        </authorList>
    </citation>
    <scope>NUCLEOTIDE SEQUENCE [LARGE SCALE GENOMIC DNA]</scope>
    <source>
        <strain evidence="11">NY0173</strain>
    </source>
</reference>
<evidence type="ECO:0000313" key="11">
    <source>
        <dbReference type="EMBL" id="GIQ83258.1"/>
    </source>
</evidence>
<sequence length="492" mass="55650">MWGPQDSGRSGAALDRTKRLEKERLERILDSKKRQIGVDKAALDEGVRLRLERERLEREANEQIASDLKKCATIVSQAERDDMYRRRMIARQHDMANASRNPAATREADLQLPPSADHVIRRDPAFGEVDPTLGVSSGQFFDGEDSVYKQRMASQKHQTEQWHRQHMASAALVAAQAKAEAEAEARDAATVHELMEAGARRDREARRQAQADTAALNLQLKANREEKERREREEEERQNQIHWSTNARMVDETLSVPMSEQLPGRFIPYAFKGLSKEQVTEGYAGLKAQGEERRERERQEREAERERERQQLRDDKELVRRANAHEREVRRQRMGVLGAQDQEKRATTASELQREREDQPIKDDFFAYFNKTSRVTKRTPASAVVRRVRHLLATGCLNIEAQAVGGAIHTLTRAVSILEGHHTGALTISQHSDSVPCVTDTVPRRVKRVKRVIGVKGVDTDTGAPSSIVEPGSTASSVCTEVAQVDRLCVDI</sequence>
<dbReference type="OrthoDB" id="429119at2759"/>
<feature type="compositionally biased region" description="Basic and acidic residues" evidence="10">
    <location>
        <begin position="289"/>
        <end position="316"/>
    </location>
</feature>
<feature type="compositionally biased region" description="Basic and acidic residues" evidence="10">
    <location>
        <begin position="222"/>
        <end position="239"/>
    </location>
</feature>
<dbReference type="PANTHER" id="PTHR14517:SF6">
    <property type="entry name" value="RE41410P"/>
    <property type="match status" value="1"/>
</dbReference>
<evidence type="ECO:0000256" key="1">
    <source>
        <dbReference type="ARBA" id="ARBA00004611"/>
    </source>
</evidence>
<keyword evidence="12" id="KW-1185">Reference proteome</keyword>
<dbReference type="Pfam" id="PF05914">
    <property type="entry name" value="RIB43A"/>
    <property type="match status" value="1"/>
</dbReference>
<feature type="region of interest" description="Disordered" evidence="10">
    <location>
        <begin position="335"/>
        <end position="357"/>
    </location>
</feature>
<comment type="caution">
    <text evidence="11">The sequence shown here is derived from an EMBL/GenBank/DDBJ whole genome shotgun (WGS) entry which is preliminary data.</text>
</comment>
<feature type="compositionally biased region" description="Basic and acidic residues" evidence="10">
    <location>
        <begin position="197"/>
        <end position="209"/>
    </location>
</feature>
<evidence type="ECO:0000256" key="10">
    <source>
        <dbReference type="SAM" id="MobiDB-lite"/>
    </source>
</evidence>
<evidence type="ECO:0000256" key="3">
    <source>
        <dbReference type="ARBA" id="ARBA00022490"/>
    </source>
</evidence>
<feature type="non-terminal residue" evidence="11">
    <location>
        <position position="1"/>
    </location>
</feature>
<dbReference type="InterPro" id="IPR008805">
    <property type="entry name" value="RIB43A"/>
</dbReference>
<feature type="region of interest" description="Disordered" evidence="10">
    <location>
        <begin position="284"/>
        <end position="316"/>
    </location>
</feature>
<organism evidence="11 12">
    <name type="scientific">Kipferlia bialata</name>
    <dbReference type="NCBI Taxonomy" id="797122"/>
    <lineage>
        <taxon>Eukaryota</taxon>
        <taxon>Metamonada</taxon>
        <taxon>Carpediemonas-like organisms</taxon>
        <taxon>Kipferlia</taxon>
    </lineage>
</organism>
<dbReference type="Proteomes" id="UP000265618">
    <property type="component" value="Unassembled WGS sequence"/>
</dbReference>
<comment type="subunit">
    <text evidence="9">Microtubule inner protein component of sperm flagellar doublet microtubules.</text>
</comment>
<keyword evidence="4" id="KW-0282">Flagellum</keyword>
<evidence type="ECO:0000256" key="8">
    <source>
        <dbReference type="ARBA" id="ARBA00023273"/>
    </source>
</evidence>
<keyword evidence="8" id="KW-0966">Cell projection</keyword>